<keyword evidence="2" id="KW-0597">Phosphoprotein</keyword>
<dbReference type="GO" id="GO:0016787">
    <property type="term" value="F:hydrolase activity"/>
    <property type="evidence" value="ECO:0007669"/>
    <property type="project" value="UniProtKB-KW"/>
</dbReference>
<dbReference type="Pfam" id="PF10584">
    <property type="entry name" value="Proteasome_A_N"/>
    <property type="match status" value="1"/>
</dbReference>
<evidence type="ECO:0000256" key="7">
    <source>
        <dbReference type="PROSITE-ProRule" id="PRU00808"/>
    </source>
</evidence>
<evidence type="ECO:0000259" key="9">
    <source>
        <dbReference type="PROSITE" id="PS00388"/>
    </source>
</evidence>
<dbReference type="PANTHER" id="PTHR11599">
    <property type="entry name" value="PROTEASOME SUBUNIT ALPHA/BETA"/>
    <property type="match status" value="1"/>
</dbReference>
<dbReference type="PROSITE" id="PS00388">
    <property type="entry name" value="PROTEASOME_ALPHA_1"/>
    <property type="match status" value="1"/>
</dbReference>
<evidence type="ECO:0000313" key="10">
    <source>
        <dbReference type="EMBL" id="CAC5408872.1"/>
    </source>
</evidence>
<protein>
    <recommendedName>
        <fullName evidence="8">Proteasome subunit alpha type</fullName>
    </recommendedName>
</protein>
<keyword evidence="1 8" id="KW-0963">Cytoplasm</keyword>
<keyword evidence="3 7" id="KW-0647">Proteasome</keyword>
<keyword evidence="5 8" id="KW-0539">Nucleus</keyword>
<evidence type="ECO:0000256" key="5">
    <source>
        <dbReference type="ARBA" id="ARBA00023242"/>
    </source>
</evidence>
<dbReference type="Gene3D" id="3.60.20.10">
    <property type="entry name" value="Glutamine Phosphoribosylpyrophosphate, subunit 1, domain 1"/>
    <property type="match status" value="1"/>
</dbReference>
<name>A0A6J8DMQ2_MYTCO</name>
<evidence type="ECO:0000256" key="6">
    <source>
        <dbReference type="ARBA" id="ARBA00064317"/>
    </source>
</evidence>
<dbReference type="GO" id="GO:0005634">
    <property type="term" value="C:nucleus"/>
    <property type="evidence" value="ECO:0007669"/>
    <property type="project" value="UniProtKB-SubCell"/>
</dbReference>
<dbReference type="PROSITE" id="PS51475">
    <property type="entry name" value="PROTEASOME_ALPHA_2"/>
    <property type="match status" value="1"/>
</dbReference>
<dbReference type="OrthoDB" id="40134at2759"/>
<gene>
    <name evidence="10" type="ORF">MCOR_42221</name>
</gene>
<accession>A0A6J8DMQ2</accession>
<dbReference type="FunFam" id="3.60.20.10:FF:000077">
    <property type="entry name" value="Proteasome subunit alpha type-3"/>
    <property type="match status" value="1"/>
</dbReference>
<keyword evidence="4" id="KW-0007">Acetylation</keyword>
<evidence type="ECO:0000256" key="4">
    <source>
        <dbReference type="ARBA" id="ARBA00022990"/>
    </source>
</evidence>
<comment type="subunit">
    <text evidence="6">The 26S proteasome consists of a 20S proteasome core and two 19S regulatory subunits. The 20S proteasome core is a barrel-shaped complex made of 28 subunits that are arranged in four stacked rings. The two outer rings are each formed by seven alpha subunits, and the two inner rings are formed by seven beta subunits. The proteolytic activity is exerted by three beta-subunits PSMB5, PSMB6 and PSMB7. Interacts with AURKB. Interacts with CDKN1A. Interacts with MDM2 and RB1. Interacts with the C-terminus of TBXA2R isoform 2. Interacts with DNAJB2.</text>
</comment>
<dbReference type="SUPFAM" id="SSF56235">
    <property type="entry name" value="N-terminal nucleophile aminohydrolases (Ntn hydrolases)"/>
    <property type="match status" value="1"/>
</dbReference>
<dbReference type="InterPro" id="IPR050115">
    <property type="entry name" value="Proteasome_alpha"/>
</dbReference>
<dbReference type="AlphaFoldDB" id="A0A6J8DMQ2"/>
<sequence>MSSIGTGYDLSASQFSPDGRVFQVEYALKAVENSGTAIGIQGKDGVVFGVEKLVTSKLYEAGANKRIFNIDRHIGMAVAGLLADARSIVETSRDEASNYRSNYGSSIPLRHLVDRVAMYVHAHTLYSSVRPFGVSAILGSYGQQDGPQMYLIDPSGVSWGYYGCATGKARQAAKTEIEKLKMKDMPIVDLVKEVAKIIYIVHDEVKDKNFELELSWVGEMTGGKHEFVPQNVFAEAEKFAKEALEESDDSDEEDL</sequence>
<comment type="similarity">
    <text evidence="7 8">Belongs to the peptidase T1A family.</text>
</comment>
<dbReference type="InterPro" id="IPR023332">
    <property type="entry name" value="Proteasome_alpha-type"/>
</dbReference>
<evidence type="ECO:0000256" key="8">
    <source>
        <dbReference type="RuleBase" id="RU000551"/>
    </source>
</evidence>
<dbReference type="InterPro" id="IPR000426">
    <property type="entry name" value="Proteasome_asu_N"/>
</dbReference>
<dbReference type="EMBL" id="CACVKT020007610">
    <property type="protein sequence ID" value="CAC5408872.1"/>
    <property type="molecule type" value="Genomic_DNA"/>
</dbReference>
<keyword evidence="10" id="KW-0378">Hydrolase</keyword>
<dbReference type="CDD" id="cd03751">
    <property type="entry name" value="proteasome_alpha_type_3"/>
    <property type="match status" value="1"/>
</dbReference>
<proteinExistence type="inferred from homology"/>
<dbReference type="SMART" id="SM00948">
    <property type="entry name" value="Proteasome_A_N"/>
    <property type="match status" value="1"/>
</dbReference>
<dbReference type="GO" id="GO:0019773">
    <property type="term" value="C:proteasome core complex, alpha-subunit complex"/>
    <property type="evidence" value="ECO:0007669"/>
    <property type="project" value="UniProtKB-UniRule"/>
</dbReference>
<dbReference type="InterPro" id="IPR029055">
    <property type="entry name" value="Ntn_hydrolases_N"/>
</dbReference>
<dbReference type="GO" id="GO:0005829">
    <property type="term" value="C:cytosol"/>
    <property type="evidence" value="ECO:0007669"/>
    <property type="project" value="UniProtKB-ARBA"/>
</dbReference>
<dbReference type="GO" id="GO:0006511">
    <property type="term" value="P:ubiquitin-dependent protein catabolic process"/>
    <property type="evidence" value="ECO:0007669"/>
    <property type="project" value="InterPro"/>
</dbReference>
<dbReference type="InterPro" id="IPR001353">
    <property type="entry name" value="Proteasome_sua/b"/>
</dbReference>
<organism evidence="10 11">
    <name type="scientific">Mytilus coruscus</name>
    <name type="common">Sea mussel</name>
    <dbReference type="NCBI Taxonomy" id="42192"/>
    <lineage>
        <taxon>Eukaryota</taxon>
        <taxon>Metazoa</taxon>
        <taxon>Spiralia</taxon>
        <taxon>Lophotrochozoa</taxon>
        <taxon>Mollusca</taxon>
        <taxon>Bivalvia</taxon>
        <taxon>Autobranchia</taxon>
        <taxon>Pteriomorphia</taxon>
        <taxon>Mytilida</taxon>
        <taxon>Mytiloidea</taxon>
        <taxon>Mytilidae</taxon>
        <taxon>Mytilinae</taxon>
        <taxon>Mytilus</taxon>
    </lineage>
</organism>
<dbReference type="Proteomes" id="UP000507470">
    <property type="component" value="Unassembled WGS sequence"/>
</dbReference>
<evidence type="ECO:0000256" key="2">
    <source>
        <dbReference type="ARBA" id="ARBA00022553"/>
    </source>
</evidence>
<evidence type="ECO:0000256" key="1">
    <source>
        <dbReference type="ARBA" id="ARBA00022490"/>
    </source>
</evidence>
<feature type="domain" description="Proteasome alpha-type subunits" evidence="9">
    <location>
        <begin position="8"/>
        <end position="30"/>
    </location>
</feature>
<evidence type="ECO:0000256" key="3">
    <source>
        <dbReference type="ARBA" id="ARBA00022942"/>
    </source>
</evidence>
<reference evidence="10 11" key="1">
    <citation type="submission" date="2020-06" db="EMBL/GenBank/DDBJ databases">
        <authorList>
            <person name="Li R."/>
            <person name="Bekaert M."/>
        </authorList>
    </citation>
    <scope>NUCLEOTIDE SEQUENCE [LARGE SCALE GENOMIC DNA]</scope>
    <source>
        <strain evidence="11">wild</strain>
    </source>
</reference>
<comment type="subcellular location">
    <subcellularLocation>
        <location evidence="8">Cytoplasm</location>
    </subcellularLocation>
    <subcellularLocation>
        <location evidence="8">Nucleus</location>
    </subcellularLocation>
</comment>
<dbReference type="Pfam" id="PF00227">
    <property type="entry name" value="Proteasome"/>
    <property type="match status" value="1"/>
</dbReference>
<keyword evidence="11" id="KW-1185">Reference proteome</keyword>
<evidence type="ECO:0000313" key="11">
    <source>
        <dbReference type="Proteomes" id="UP000507470"/>
    </source>
</evidence>